<evidence type="ECO:0000259" key="7">
    <source>
        <dbReference type="Pfam" id="PF23559"/>
    </source>
</evidence>
<dbReference type="InterPro" id="IPR055414">
    <property type="entry name" value="LRR_R13L4/SHOC2-like"/>
</dbReference>
<dbReference type="PRINTS" id="PR00364">
    <property type="entry name" value="DISEASERSIST"/>
</dbReference>
<feature type="domain" description="Disease resistance protein winged helix" evidence="7">
    <location>
        <begin position="401"/>
        <end position="469"/>
    </location>
</feature>
<evidence type="ECO:0000259" key="5">
    <source>
        <dbReference type="Pfam" id="PF00931"/>
    </source>
</evidence>
<reference evidence="9" key="1">
    <citation type="submission" date="2021-01" db="UniProtKB">
        <authorList>
            <consortium name="EnsemblPlants"/>
        </authorList>
    </citation>
    <scope>IDENTIFICATION</scope>
</reference>
<organism evidence="9 10">
    <name type="scientific">Quercus lobata</name>
    <name type="common">Valley oak</name>
    <dbReference type="NCBI Taxonomy" id="97700"/>
    <lineage>
        <taxon>Eukaryota</taxon>
        <taxon>Viridiplantae</taxon>
        <taxon>Streptophyta</taxon>
        <taxon>Embryophyta</taxon>
        <taxon>Tracheophyta</taxon>
        <taxon>Spermatophyta</taxon>
        <taxon>Magnoliopsida</taxon>
        <taxon>eudicotyledons</taxon>
        <taxon>Gunneridae</taxon>
        <taxon>Pentapetalae</taxon>
        <taxon>rosids</taxon>
        <taxon>fabids</taxon>
        <taxon>Fagales</taxon>
        <taxon>Fagaceae</taxon>
        <taxon>Quercus</taxon>
    </lineage>
</organism>
<evidence type="ECO:0000313" key="9">
    <source>
        <dbReference type="EnsemblPlants" id="QL93p0869_0010:mrna"/>
    </source>
</evidence>
<dbReference type="Pfam" id="PF23559">
    <property type="entry name" value="WHD_DRP"/>
    <property type="match status" value="1"/>
</dbReference>
<dbReference type="InterPro" id="IPR038005">
    <property type="entry name" value="RX-like_CC"/>
</dbReference>
<dbReference type="GO" id="GO:0043531">
    <property type="term" value="F:ADP binding"/>
    <property type="evidence" value="ECO:0007669"/>
    <property type="project" value="InterPro"/>
</dbReference>
<keyword evidence="10" id="KW-1185">Reference proteome</keyword>
<dbReference type="Gene3D" id="1.20.5.4130">
    <property type="match status" value="1"/>
</dbReference>
<accession>A0A7N2N7J4</accession>
<dbReference type="GO" id="GO:0005524">
    <property type="term" value="F:ATP binding"/>
    <property type="evidence" value="ECO:0007669"/>
    <property type="project" value="UniProtKB-KW"/>
</dbReference>
<dbReference type="AlphaFoldDB" id="A0A7N2N7J4"/>
<evidence type="ECO:0000256" key="4">
    <source>
        <dbReference type="ARBA" id="ARBA00022840"/>
    </source>
</evidence>
<name>A0A7N2N7J4_QUELO</name>
<dbReference type="FunFam" id="1.10.10.10:FF:000322">
    <property type="entry name" value="Probable disease resistance protein At1g63360"/>
    <property type="match status" value="1"/>
</dbReference>
<dbReference type="GO" id="GO:0006952">
    <property type="term" value="P:defense response"/>
    <property type="evidence" value="ECO:0007669"/>
    <property type="project" value="UniProtKB-KW"/>
</dbReference>
<evidence type="ECO:0000259" key="6">
    <source>
        <dbReference type="Pfam" id="PF18052"/>
    </source>
</evidence>
<keyword evidence="2" id="KW-0547">Nucleotide-binding</keyword>
<evidence type="ECO:0000256" key="2">
    <source>
        <dbReference type="ARBA" id="ARBA00022741"/>
    </source>
</evidence>
<dbReference type="FunFam" id="3.40.50.300:FF:001091">
    <property type="entry name" value="Probable disease resistance protein At1g61300"/>
    <property type="match status" value="1"/>
</dbReference>
<feature type="domain" description="NB-ARC" evidence="5">
    <location>
        <begin position="170"/>
        <end position="343"/>
    </location>
</feature>
<dbReference type="InterPro" id="IPR027417">
    <property type="entry name" value="P-loop_NTPase"/>
</dbReference>
<dbReference type="Gene3D" id="3.40.50.300">
    <property type="entry name" value="P-loop containing nucleotide triphosphate hydrolases"/>
    <property type="match status" value="1"/>
</dbReference>
<proteinExistence type="predicted"/>
<dbReference type="Gene3D" id="3.80.10.10">
    <property type="entry name" value="Ribonuclease Inhibitor"/>
    <property type="match status" value="2"/>
</dbReference>
<dbReference type="PANTHER" id="PTHR36766:SF63">
    <property type="entry name" value="NB-ARC DOMAIN-CONTAINING PROTEIN"/>
    <property type="match status" value="1"/>
</dbReference>
<dbReference type="Gene3D" id="1.10.8.430">
    <property type="entry name" value="Helical domain of apoptotic protease-activating factors"/>
    <property type="match status" value="1"/>
</dbReference>
<keyword evidence="1" id="KW-0677">Repeat</keyword>
<dbReference type="CDD" id="cd14798">
    <property type="entry name" value="RX-CC_like"/>
    <property type="match status" value="1"/>
</dbReference>
<dbReference type="Gramene" id="QL93p0869_0010:mrna">
    <property type="protein sequence ID" value="QL93p0869_0010:mrna"/>
    <property type="gene ID" value="QL93p0869_0010"/>
</dbReference>
<dbReference type="PANTHER" id="PTHR36766">
    <property type="entry name" value="PLANT BROAD-SPECTRUM MILDEW RESISTANCE PROTEIN RPW8"/>
    <property type="match status" value="1"/>
</dbReference>
<keyword evidence="4" id="KW-0067">ATP-binding</keyword>
<dbReference type="InterPro" id="IPR032675">
    <property type="entry name" value="LRR_dom_sf"/>
</dbReference>
<evidence type="ECO:0008006" key="11">
    <source>
        <dbReference type="Google" id="ProtNLM"/>
    </source>
</evidence>
<dbReference type="InParanoid" id="A0A7N2N7J4"/>
<sequence>MDSAIVELLIDNIISALATKASLLWGVRDAIADIKHELTSMRSLLIDADKRGASSAGEETWVTNVRNTAYDVEDVIDMFMYHINSQQIGGRFAWFLHHTIYIPQTLWVRHKIACKLQNINKTIKTTSELNQKYHVDPIEGKSSEDFHKWVVRHAESSLFVEEDELVGIKDKRKQLMMWLMDREQQQTVISILGMGGSGKTTLVANIYNSDAVKRHFDCYAWITVSQKYDVEDLLRSMIKEFYESKKETNPSDLSSMNYRLLVKMLVSYLEKKSYLLVLDDVWDTNVLDELKVSLRDRYPGSKIMLTTRKDDVAHHPFMGLPHVHRIQLLEPDEAWELFCKKAFLGNPNRICPPELKSFAQELVRKCKGLPLAIAALGSLMYSKNDTSQWNQINSSLNWNLKDHEIRRKRLIKLWMAEGFVEKFEGSTLEEVADSYLVKLTFRNMLQVVTRNSYGRPRRCKMHDILRELALSISVKEKFGVVHDGGEEMIKCKARRISIHKTDGEFKSFTGTSKLRSFLVFNKSLKTLPSGSKMLRVLDLENAPIDELPDEVFKLFNLRYLNLRGTLLKKLPNSIGRLLNLQTLDIRDTQIEALPRGIGKLQNMRHLIMYCYTKNWNDFRYFIGMQAPSNIGQLKNLQTLCSFEAKGDLIRQIRSMTQLTSIGIDNVKEADETDLCISIQNMRLLRVLAIKVTNEEETLRMDALSCPPPNLQKLFLTGKLENVPQWFRSLQNLTDLGLQWSRLEEDLLPHIAALTHLGHLTLTNAYVGKQLCFNTGFPKLTDLQIRNFPQLNEIIIEKGVMPNLKSLYIKTCMELKTVPKGIEYLQNLQELVLASVLMELQNRIEGEGSVDFPKVQHIPKIYIWYSPPKAETWLFLPFRRLCRGATGLVPSLWVDDLSHTFFLHRLLTLVPCRCDGPKSRDGGHEEPALQWWSPVTDFPKLTKLEIHNSPQLNEIIIEMGVMPNMKSLYINSCMELKTVPKGIEYLKNLQLYLESVLVELQNSIEGEGSVDFPKVQHIPNILIR</sequence>
<dbReference type="GO" id="GO:0051707">
    <property type="term" value="P:response to other organism"/>
    <property type="evidence" value="ECO:0007669"/>
    <property type="project" value="UniProtKB-ARBA"/>
</dbReference>
<evidence type="ECO:0000313" key="10">
    <source>
        <dbReference type="Proteomes" id="UP000594261"/>
    </source>
</evidence>
<dbReference type="SUPFAM" id="SSF52058">
    <property type="entry name" value="L domain-like"/>
    <property type="match status" value="1"/>
</dbReference>
<dbReference type="Proteomes" id="UP000594261">
    <property type="component" value="Unassembled WGS sequence"/>
</dbReference>
<dbReference type="SUPFAM" id="SSF52540">
    <property type="entry name" value="P-loop containing nucleoside triphosphate hydrolases"/>
    <property type="match status" value="1"/>
</dbReference>
<dbReference type="InterPro" id="IPR041118">
    <property type="entry name" value="Rx_N"/>
</dbReference>
<dbReference type="InterPro" id="IPR042197">
    <property type="entry name" value="Apaf_helical"/>
</dbReference>
<dbReference type="Pfam" id="PF18052">
    <property type="entry name" value="Rx_N"/>
    <property type="match status" value="1"/>
</dbReference>
<dbReference type="Pfam" id="PF23598">
    <property type="entry name" value="LRR_14"/>
    <property type="match status" value="1"/>
</dbReference>
<dbReference type="FunCoup" id="A0A7N2N7J4">
    <property type="interactions" value="415"/>
</dbReference>
<dbReference type="OMA" id="NGRVKHC"/>
<keyword evidence="3" id="KW-0611">Plant defense</keyword>
<dbReference type="Pfam" id="PF00931">
    <property type="entry name" value="NB-ARC"/>
    <property type="match status" value="1"/>
</dbReference>
<evidence type="ECO:0000256" key="1">
    <source>
        <dbReference type="ARBA" id="ARBA00022737"/>
    </source>
</evidence>
<evidence type="ECO:0000259" key="8">
    <source>
        <dbReference type="Pfam" id="PF23598"/>
    </source>
</evidence>
<dbReference type="InterPro" id="IPR058922">
    <property type="entry name" value="WHD_DRP"/>
</dbReference>
<evidence type="ECO:0000256" key="3">
    <source>
        <dbReference type="ARBA" id="ARBA00022821"/>
    </source>
</evidence>
<protein>
    <recommendedName>
        <fullName evidence="11">Disease resistance protein RPM1</fullName>
    </recommendedName>
</protein>
<feature type="domain" description="Disease resistance N-terminal" evidence="6">
    <location>
        <begin position="5"/>
        <end position="87"/>
    </location>
</feature>
<dbReference type="EnsemblPlants" id="QL93p0869_0010:mrna">
    <property type="protein sequence ID" value="QL93p0869_0010:mrna"/>
    <property type="gene ID" value="QL93p0869_0010"/>
</dbReference>
<dbReference type="InterPro" id="IPR002182">
    <property type="entry name" value="NB-ARC"/>
</dbReference>
<feature type="domain" description="Disease resistance R13L4/SHOC-2-like LRR" evidence="8">
    <location>
        <begin position="513"/>
        <end position="830"/>
    </location>
</feature>